<proteinExistence type="inferred from homology"/>
<evidence type="ECO:0000256" key="4">
    <source>
        <dbReference type="ARBA" id="ARBA00022692"/>
    </source>
</evidence>
<protein>
    <submittedName>
        <fullName evidence="10">MFS transporter</fullName>
    </submittedName>
</protein>
<sequence>MTWRGAIALVGAFGALYALFTLFAFQRWVGEDVTAPETGSAGSASASADADDPSSADDAAASSADSSASRLAGVRRELRAVLASPGVLALALLALVASTASWGLTSYAVVLLRQGYGLALDAANLTLSAMFVVGALAVLVGGDLSDRFSPGPLIVGSYAAVVVFVGLLASTAIPALAAVACLLVVGGTRALAGPARSKLADGLSARSDLGRTFAVVTVGTMTGSALAPPLFGALIERSGLRVAFAAIAGISALAVLVTLFVLYRQGTGRSARAGVEAE</sequence>
<comment type="caution">
    <text evidence="10">The sequence shown here is derived from an EMBL/GenBank/DDBJ whole genome shotgun (WGS) entry which is preliminary data.</text>
</comment>
<dbReference type="InterPro" id="IPR036259">
    <property type="entry name" value="MFS_trans_sf"/>
</dbReference>
<comment type="similarity">
    <text evidence="2">Belongs to the major facilitator superfamily.</text>
</comment>
<feature type="transmembrane region" description="Helical" evidence="8">
    <location>
        <begin position="213"/>
        <end position="235"/>
    </location>
</feature>
<dbReference type="GO" id="GO:0012505">
    <property type="term" value="C:endomembrane system"/>
    <property type="evidence" value="ECO:0007669"/>
    <property type="project" value="UniProtKB-SubCell"/>
</dbReference>
<organism evidence="10 11">
    <name type="scientific">Halorussus caseinilyticus</name>
    <dbReference type="NCBI Taxonomy" id="3034025"/>
    <lineage>
        <taxon>Archaea</taxon>
        <taxon>Methanobacteriati</taxon>
        <taxon>Methanobacteriota</taxon>
        <taxon>Stenosarchaea group</taxon>
        <taxon>Halobacteria</taxon>
        <taxon>Halobacteriales</taxon>
        <taxon>Haladaptataceae</taxon>
        <taxon>Halorussus</taxon>
    </lineage>
</organism>
<dbReference type="SUPFAM" id="SSF103473">
    <property type="entry name" value="MFS general substrate transporter"/>
    <property type="match status" value="1"/>
</dbReference>
<dbReference type="EMBL" id="JBHSZH010000001">
    <property type="protein sequence ID" value="MFC7078900.1"/>
    <property type="molecule type" value="Genomic_DNA"/>
</dbReference>
<dbReference type="Gene3D" id="1.20.1250.20">
    <property type="entry name" value="MFS general substrate transporter like domains"/>
    <property type="match status" value="1"/>
</dbReference>
<dbReference type="PANTHER" id="PTHR23514">
    <property type="entry name" value="BYPASS OF STOP CODON PROTEIN 6"/>
    <property type="match status" value="1"/>
</dbReference>
<dbReference type="RefSeq" id="WP_382208452.1">
    <property type="nucleotide sequence ID" value="NZ_JBHSZH010000001.1"/>
</dbReference>
<dbReference type="PANTHER" id="PTHR23514:SF3">
    <property type="entry name" value="BYPASS OF STOP CODON PROTEIN 6"/>
    <property type="match status" value="1"/>
</dbReference>
<evidence type="ECO:0000256" key="7">
    <source>
        <dbReference type="SAM" id="MobiDB-lite"/>
    </source>
</evidence>
<comment type="subcellular location">
    <subcellularLocation>
        <location evidence="1">Endomembrane system</location>
        <topology evidence="1">Multi-pass membrane protein</topology>
    </subcellularLocation>
</comment>
<evidence type="ECO:0000256" key="6">
    <source>
        <dbReference type="ARBA" id="ARBA00023136"/>
    </source>
</evidence>
<feature type="transmembrane region" description="Helical" evidence="8">
    <location>
        <begin position="122"/>
        <end position="140"/>
    </location>
</feature>
<dbReference type="InterPro" id="IPR051788">
    <property type="entry name" value="MFS_Transporter"/>
</dbReference>
<feature type="domain" description="Major facilitator superfamily (MFS) profile" evidence="9">
    <location>
        <begin position="87"/>
        <end position="278"/>
    </location>
</feature>
<keyword evidence="4 8" id="KW-0812">Transmembrane</keyword>
<accession>A0ABD5WJA5</accession>
<evidence type="ECO:0000313" key="11">
    <source>
        <dbReference type="Proteomes" id="UP001596407"/>
    </source>
</evidence>
<keyword evidence="6 8" id="KW-0472">Membrane</keyword>
<dbReference type="InterPro" id="IPR011701">
    <property type="entry name" value="MFS"/>
</dbReference>
<dbReference type="AlphaFoldDB" id="A0ABD5WJA5"/>
<keyword evidence="3" id="KW-0813">Transport</keyword>
<feature type="transmembrane region" description="Helical" evidence="8">
    <location>
        <begin position="80"/>
        <end position="102"/>
    </location>
</feature>
<dbReference type="PROSITE" id="PS50850">
    <property type="entry name" value="MFS"/>
    <property type="match status" value="1"/>
</dbReference>
<evidence type="ECO:0000313" key="10">
    <source>
        <dbReference type="EMBL" id="MFC7078900.1"/>
    </source>
</evidence>
<name>A0ABD5WJA5_9EURY</name>
<feature type="region of interest" description="Disordered" evidence="7">
    <location>
        <begin position="40"/>
        <end position="62"/>
    </location>
</feature>
<keyword evidence="5 8" id="KW-1133">Transmembrane helix</keyword>
<gene>
    <name evidence="10" type="ORF">ACFQJ6_00900</name>
</gene>
<evidence type="ECO:0000256" key="3">
    <source>
        <dbReference type="ARBA" id="ARBA00022448"/>
    </source>
</evidence>
<evidence type="ECO:0000256" key="5">
    <source>
        <dbReference type="ARBA" id="ARBA00022989"/>
    </source>
</evidence>
<keyword evidence="11" id="KW-1185">Reference proteome</keyword>
<evidence type="ECO:0000256" key="8">
    <source>
        <dbReference type="SAM" id="Phobius"/>
    </source>
</evidence>
<dbReference type="Pfam" id="PF07690">
    <property type="entry name" value="MFS_1"/>
    <property type="match status" value="1"/>
</dbReference>
<reference evidence="10 11" key="1">
    <citation type="journal article" date="2019" name="Int. J. Syst. Evol. Microbiol.">
        <title>The Global Catalogue of Microorganisms (GCM) 10K type strain sequencing project: providing services to taxonomists for standard genome sequencing and annotation.</title>
        <authorList>
            <consortium name="The Broad Institute Genomics Platform"/>
            <consortium name="The Broad Institute Genome Sequencing Center for Infectious Disease"/>
            <person name="Wu L."/>
            <person name="Ma J."/>
        </authorList>
    </citation>
    <scope>NUCLEOTIDE SEQUENCE [LARGE SCALE GENOMIC DNA]</scope>
    <source>
        <strain evidence="10 11">DT72</strain>
    </source>
</reference>
<dbReference type="InterPro" id="IPR020846">
    <property type="entry name" value="MFS_dom"/>
</dbReference>
<feature type="transmembrane region" description="Helical" evidence="8">
    <location>
        <begin position="6"/>
        <end position="25"/>
    </location>
</feature>
<evidence type="ECO:0000259" key="9">
    <source>
        <dbReference type="PROSITE" id="PS50850"/>
    </source>
</evidence>
<evidence type="ECO:0000256" key="1">
    <source>
        <dbReference type="ARBA" id="ARBA00004127"/>
    </source>
</evidence>
<evidence type="ECO:0000256" key="2">
    <source>
        <dbReference type="ARBA" id="ARBA00008335"/>
    </source>
</evidence>
<dbReference type="Proteomes" id="UP001596407">
    <property type="component" value="Unassembled WGS sequence"/>
</dbReference>
<feature type="transmembrane region" description="Helical" evidence="8">
    <location>
        <begin position="152"/>
        <end position="169"/>
    </location>
</feature>
<feature type="transmembrane region" description="Helical" evidence="8">
    <location>
        <begin position="241"/>
        <end position="263"/>
    </location>
</feature>